<evidence type="ECO:0000313" key="2">
    <source>
        <dbReference type="Proteomes" id="UP000198661"/>
    </source>
</evidence>
<dbReference type="EMBL" id="FOOK01000009">
    <property type="protein sequence ID" value="SFF93755.1"/>
    <property type="molecule type" value="Genomic_DNA"/>
</dbReference>
<proteinExistence type="predicted"/>
<sequence length="167" mass="18015">MTKGREASFLPSVHPGIAFRAVSGGFTMRRGFRLRGRLGRLFSSLLGEGSRTDGECIILPGNRPFLTLLSGDENPLEFPCQAGSDTEMRIFFAFFGFLRRPLAGDGAAPSAAGSGTLRPGIPGGCPRTGPWAKRNILRHGFPCKSRLKFSGCLRRGICGGGWEKGRR</sequence>
<protein>
    <submittedName>
        <fullName evidence="1">Uncharacterized protein</fullName>
    </submittedName>
</protein>
<reference evidence="1 2" key="1">
    <citation type="submission" date="2016-10" db="EMBL/GenBank/DDBJ databases">
        <authorList>
            <person name="de Groot N.N."/>
        </authorList>
    </citation>
    <scope>NUCLEOTIDE SEQUENCE [LARGE SCALE GENOMIC DNA]</scope>
    <source>
        <strain evidence="1 2">DSM 44945</strain>
    </source>
</reference>
<gene>
    <name evidence="1" type="ORF">SAMN04488025_10963</name>
</gene>
<organism evidence="1 2">
    <name type="scientific">Planifilum fulgidum</name>
    <dbReference type="NCBI Taxonomy" id="201973"/>
    <lineage>
        <taxon>Bacteria</taxon>
        <taxon>Bacillati</taxon>
        <taxon>Bacillota</taxon>
        <taxon>Bacilli</taxon>
        <taxon>Bacillales</taxon>
        <taxon>Thermoactinomycetaceae</taxon>
        <taxon>Planifilum</taxon>
    </lineage>
</organism>
<name>A0A1I2MQA6_9BACL</name>
<accession>A0A1I2MQA6</accession>
<keyword evidence="2" id="KW-1185">Reference proteome</keyword>
<dbReference type="Proteomes" id="UP000198661">
    <property type="component" value="Unassembled WGS sequence"/>
</dbReference>
<dbReference type="AlphaFoldDB" id="A0A1I2MQA6"/>
<evidence type="ECO:0000313" key="1">
    <source>
        <dbReference type="EMBL" id="SFF93755.1"/>
    </source>
</evidence>